<gene>
    <name evidence="1" type="ORF">MM415A03243_0012</name>
    <name evidence="2" type="ORF">MM415B03341_0002</name>
</gene>
<dbReference type="AlphaFoldDB" id="A0A6M3JRD3"/>
<dbReference type="EMBL" id="MT142995">
    <property type="protein sequence ID" value="QJA91543.1"/>
    <property type="molecule type" value="Genomic_DNA"/>
</dbReference>
<evidence type="ECO:0000313" key="2">
    <source>
        <dbReference type="EMBL" id="QJA91543.1"/>
    </source>
</evidence>
<protein>
    <submittedName>
        <fullName evidence="1">Uncharacterized protein</fullName>
    </submittedName>
</protein>
<proteinExistence type="predicted"/>
<dbReference type="InterPro" id="IPR038765">
    <property type="entry name" value="Papain-like_cys_pep_sf"/>
</dbReference>
<evidence type="ECO:0000313" key="1">
    <source>
        <dbReference type="EMBL" id="QJA71357.1"/>
    </source>
</evidence>
<name>A0A6M3JRD3_9ZZZZ</name>
<sequence length="386" mass="44515">MTIPRQLGCRRDPVDTRDKQYTDVMGAMPVGMPSFKEGYDVEERFGALPDNSQGSAYDCVAEGGTEDLNMTIKVFCLSVRKDDWVFLSPRDAYSQIYIKPNGAASPRDFYKLANKVGVCEDRFLPTRPNGQPLTETFARKRDDLLPNPIYWKIRSYYSISSTNIQAITQAIFSNHGCGGAYFPTGGAMGHFIFFRGYGMHNGRMALKYRDTYEPFTKWIYLKDNNYYLQDGTAIDLAGIWTCEAGDWKPYQKKEVTTDMVRKCWQKRKDLRDAFPASLNLICYYDNSSYSIYDWARDHYDELLEAQDFSGIVKIKGTNFYFYVAPESKPVCSVQELEGKEITEIDPSEAPDYGINLLDGRHLDFVELTLIETLWNYLKLFFNWFSR</sequence>
<dbReference type="SUPFAM" id="SSF54001">
    <property type="entry name" value="Cysteine proteinases"/>
    <property type="match status" value="1"/>
</dbReference>
<dbReference type="Gene3D" id="3.90.70.10">
    <property type="entry name" value="Cysteine proteinases"/>
    <property type="match status" value="1"/>
</dbReference>
<accession>A0A6M3JRD3</accession>
<dbReference type="EMBL" id="MT141866">
    <property type="protein sequence ID" value="QJA71357.1"/>
    <property type="molecule type" value="Genomic_DNA"/>
</dbReference>
<reference evidence="1" key="1">
    <citation type="submission" date="2020-03" db="EMBL/GenBank/DDBJ databases">
        <title>The deep terrestrial virosphere.</title>
        <authorList>
            <person name="Holmfeldt K."/>
            <person name="Nilsson E."/>
            <person name="Simone D."/>
            <person name="Lopez-Fernandez M."/>
            <person name="Wu X."/>
            <person name="de Brujin I."/>
            <person name="Lundin D."/>
            <person name="Andersson A."/>
            <person name="Bertilsson S."/>
            <person name="Dopson M."/>
        </authorList>
    </citation>
    <scope>NUCLEOTIDE SEQUENCE</scope>
    <source>
        <strain evidence="1">MM415A03243</strain>
        <strain evidence="2">MM415B03341</strain>
    </source>
</reference>
<organism evidence="1">
    <name type="scientific">viral metagenome</name>
    <dbReference type="NCBI Taxonomy" id="1070528"/>
    <lineage>
        <taxon>unclassified sequences</taxon>
        <taxon>metagenomes</taxon>
        <taxon>organismal metagenomes</taxon>
    </lineage>
</organism>